<dbReference type="SUPFAM" id="SSF88697">
    <property type="entry name" value="PUA domain-like"/>
    <property type="match status" value="1"/>
</dbReference>
<evidence type="ECO:0000313" key="3">
    <source>
        <dbReference type="Proteomes" id="UP000320235"/>
    </source>
</evidence>
<comment type="caution">
    <text evidence="2">The sequence shown here is derived from an EMBL/GenBank/DDBJ whole genome shotgun (WGS) entry which is preliminary data.</text>
</comment>
<keyword evidence="3" id="KW-1185">Reference proteome</keyword>
<proteinExistence type="predicted"/>
<dbReference type="EMBL" id="VFPE01000002">
    <property type="protein sequence ID" value="TQM27543.1"/>
    <property type="molecule type" value="Genomic_DNA"/>
</dbReference>
<dbReference type="AlphaFoldDB" id="A0A543F145"/>
<protein>
    <submittedName>
        <fullName evidence="2">Putative transcriptional regulator</fullName>
    </submittedName>
</protein>
<dbReference type="InterPro" id="IPR015947">
    <property type="entry name" value="PUA-like_sf"/>
</dbReference>
<dbReference type="RefSeq" id="WP_141893883.1">
    <property type="nucleotide sequence ID" value="NZ_BAABLH010000004.1"/>
</dbReference>
<evidence type="ECO:0000313" key="2">
    <source>
        <dbReference type="EMBL" id="TQM27543.1"/>
    </source>
</evidence>
<dbReference type="OrthoDB" id="5522492at2"/>
<dbReference type="Gene3D" id="2.30.130.30">
    <property type="entry name" value="Hypothetical protein"/>
    <property type="match status" value="1"/>
</dbReference>
<evidence type="ECO:0000259" key="1">
    <source>
        <dbReference type="Pfam" id="PF04266"/>
    </source>
</evidence>
<gene>
    <name evidence="2" type="ORF">FB391_1564</name>
</gene>
<dbReference type="InterPro" id="IPR007374">
    <property type="entry name" value="ASCH_domain"/>
</dbReference>
<dbReference type="Proteomes" id="UP000320235">
    <property type="component" value="Unassembled WGS sequence"/>
</dbReference>
<sequence length="158" mass="17576">MSRALLLSVRPRFARALLDGTKTAEIRRRFPNVPEGMTVIIYASSPEKAVLGTMRARRLIRSNTEKIWRDYSDVIGIENSELTEYLEGASECSVLELDAPERWSRSVGLAELRHLLHVEPAQSFRYLSEKQLAHLRDVSANGPDQSLVSSAGAVLALG</sequence>
<accession>A0A543F145</accession>
<feature type="domain" description="ASCH" evidence="1">
    <location>
        <begin position="7"/>
        <end position="54"/>
    </location>
</feature>
<dbReference type="Pfam" id="PF04266">
    <property type="entry name" value="ASCH"/>
    <property type="match status" value="1"/>
</dbReference>
<name>A0A543F145_9MICO</name>
<reference evidence="2 3" key="1">
    <citation type="submission" date="2019-06" db="EMBL/GenBank/DDBJ databases">
        <title>Sequencing the genomes of 1000 actinobacteria strains.</title>
        <authorList>
            <person name="Klenk H.-P."/>
        </authorList>
    </citation>
    <scope>NUCLEOTIDE SEQUENCE [LARGE SCALE GENOMIC DNA]</scope>
    <source>
        <strain evidence="2 3">DSM 105492</strain>
    </source>
</reference>
<organism evidence="2 3">
    <name type="scientific">Microbacterium kyungheense</name>
    <dbReference type="NCBI Taxonomy" id="1263636"/>
    <lineage>
        <taxon>Bacteria</taxon>
        <taxon>Bacillati</taxon>
        <taxon>Actinomycetota</taxon>
        <taxon>Actinomycetes</taxon>
        <taxon>Micrococcales</taxon>
        <taxon>Microbacteriaceae</taxon>
        <taxon>Microbacterium</taxon>
    </lineage>
</organism>